<dbReference type="InterPro" id="IPR037165">
    <property type="entry name" value="AldOxase/xan_DH_Mopterin-bd_sf"/>
</dbReference>
<feature type="domain" description="Aldehyde oxidase/xanthine dehydrogenase second molybdopterin binding" evidence="1">
    <location>
        <begin position="8"/>
        <end position="42"/>
    </location>
</feature>
<reference evidence="2 3" key="1">
    <citation type="submission" date="2024-03" db="EMBL/GenBank/DDBJ databases">
        <title>Mouse gut bacterial collection (mGBC) of GemPharmatech.</title>
        <authorList>
            <person name="He Y."/>
            <person name="Dong L."/>
            <person name="Wu D."/>
            <person name="Gao X."/>
            <person name="Lin Z."/>
        </authorList>
    </citation>
    <scope>NUCLEOTIDE SEQUENCE [LARGE SCALE GENOMIC DNA]</scope>
    <source>
        <strain evidence="2 3">32-10</strain>
    </source>
</reference>
<dbReference type="Gene3D" id="3.30.365.10">
    <property type="entry name" value="Aldehyde oxidase/xanthine dehydrogenase, molybdopterin binding domain"/>
    <property type="match status" value="2"/>
</dbReference>
<feature type="domain" description="Aldehyde oxidase/xanthine dehydrogenase second molybdopterin binding" evidence="1">
    <location>
        <begin position="43"/>
        <end position="86"/>
    </location>
</feature>
<dbReference type="InterPro" id="IPR046867">
    <property type="entry name" value="AldOxase/xan_DH_MoCoBD2"/>
</dbReference>
<dbReference type="Proteomes" id="UP001565219">
    <property type="component" value="Unassembled WGS sequence"/>
</dbReference>
<gene>
    <name evidence="2" type="ORF">AALG99_01050</name>
</gene>
<name>A0ABV4DCY2_9FIRM</name>
<dbReference type="Pfam" id="PF20256">
    <property type="entry name" value="MoCoBD_2"/>
    <property type="match status" value="2"/>
</dbReference>
<evidence type="ECO:0000313" key="2">
    <source>
        <dbReference type="EMBL" id="MEY8632121.1"/>
    </source>
</evidence>
<protein>
    <submittedName>
        <fullName evidence="2">Molybdopterin cofactor-binding domain-containing protein</fullName>
    </submittedName>
</protein>
<sequence length="139" mass="15341">MKTSPGISGTRLILNQDGSVHLRTGAAEIGQGSDTVFTQMASMQVHGDMSVGIGYGLSEQMLLDEKTGRVLNGSLLDYKLPTMMYSPDLCLDFVELEDPTARSETRLWASLPQFLLPRPSAMLFFTQPGFQSMRSLLRH</sequence>
<organism evidence="2 3">
    <name type="scientific">Anaerostipes hominis</name>
    <name type="common">ex Lee et al. 2021</name>
    <dbReference type="NCBI Taxonomy" id="2025494"/>
    <lineage>
        <taxon>Bacteria</taxon>
        <taxon>Bacillati</taxon>
        <taxon>Bacillota</taxon>
        <taxon>Clostridia</taxon>
        <taxon>Lachnospirales</taxon>
        <taxon>Lachnospiraceae</taxon>
        <taxon>Anaerostipes</taxon>
    </lineage>
</organism>
<evidence type="ECO:0000259" key="1">
    <source>
        <dbReference type="Pfam" id="PF20256"/>
    </source>
</evidence>
<dbReference type="EMBL" id="JBCLTR010000001">
    <property type="protein sequence ID" value="MEY8632121.1"/>
    <property type="molecule type" value="Genomic_DNA"/>
</dbReference>
<comment type="caution">
    <text evidence="2">The sequence shown here is derived from an EMBL/GenBank/DDBJ whole genome shotgun (WGS) entry which is preliminary data.</text>
</comment>
<accession>A0ABV4DCY2</accession>
<keyword evidence="3" id="KW-1185">Reference proteome</keyword>
<dbReference type="SUPFAM" id="SSF56003">
    <property type="entry name" value="Molybdenum cofactor-binding domain"/>
    <property type="match status" value="1"/>
</dbReference>
<evidence type="ECO:0000313" key="3">
    <source>
        <dbReference type="Proteomes" id="UP001565219"/>
    </source>
</evidence>
<proteinExistence type="predicted"/>